<name>A0A917VM25_9NOCA</name>
<evidence type="ECO:0000313" key="2">
    <source>
        <dbReference type="Proteomes" id="UP000638263"/>
    </source>
</evidence>
<evidence type="ECO:0000313" key="1">
    <source>
        <dbReference type="EMBL" id="GGK94637.1"/>
    </source>
</evidence>
<gene>
    <name evidence="1" type="ORF">GCM10011588_06280</name>
</gene>
<reference evidence="1" key="1">
    <citation type="journal article" date="2014" name="Int. J. Syst. Evol. Microbiol.">
        <title>Complete genome sequence of Corynebacterium casei LMG S-19264T (=DSM 44701T), isolated from a smear-ripened cheese.</title>
        <authorList>
            <consortium name="US DOE Joint Genome Institute (JGI-PGF)"/>
            <person name="Walter F."/>
            <person name="Albersmeier A."/>
            <person name="Kalinowski J."/>
            <person name="Ruckert C."/>
        </authorList>
    </citation>
    <scope>NUCLEOTIDE SEQUENCE</scope>
    <source>
        <strain evidence="1">CGMCC 4.3508</strain>
    </source>
</reference>
<dbReference type="AlphaFoldDB" id="A0A917VM25"/>
<keyword evidence="2" id="KW-1185">Reference proteome</keyword>
<dbReference type="Proteomes" id="UP000638263">
    <property type="component" value="Unassembled WGS sequence"/>
</dbReference>
<comment type="caution">
    <text evidence="1">The sequence shown here is derived from an EMBL/GenBank/DDBJ whole genome shotgun (WGS) entry which is preliminary data.</text>
</comment>
<sequence>MDRKFDGPPDVFFGSPFIAVVQHRLLDMIAEADPAKEQDWHRWRQAEHHPHRVKQVRNYLQGVKGWPTMTADTRRQFVRDLFAPLLPSEDLLEELMGHES</sequence>
<organism evidence="1 2">
    <name type="scientific">Nocardia jinanensis</name>
    <dbReference type="NCBI Taxonomy" id="382504"/>
    <lineage>
        <taxon>Bacteria</taxon>
        <taxon>Bacillati</taxon>
        <taxon>Actinomycetota</taxon>
        <taxon>Actinomycetes</taxon>
        <taxon>Mycobacteriales</taxon>
        <taxon>Nocardiaceae</taxon>
        <taxon>Nocardia</taxon>
    </lineage>
</organism>
<protein>
    <submittedName>
        <fullName evidence="1">Uncharacterized protein</fullName>
    </submittedName>
</protein>
<accession>A0A917VM25</accession>
<dbReference type="EMBL" id="BMMH01000001">
    <property type="protein sequence ID" value="GGK94637.1"/>
    <property type="molecule type" value="Genomic_DNA"/>
</dbReference>
<reference evidence="1" key="2">
    <citation type="submission" date="2020-09" db="EMBL/GenBank/DDBJ databases">
        <authorList>
            <person name="Sun Q."/>
            <person name="Zhou Y."/>
        </authorList>
    </citation>
    <scope>NUCLEOTIDE SEQUENCE</scope>
    <source>
        <strain evidence="1">CGMCC 4.3508</strain>
    </source>
</reference>
<proteinExistence type="predicted"/>